<gene>
    <name evidence="25" type="ORF">Ccrd_002070</name>
</gene>
<dbReference type="Gene3D" id="1.10.1040.10">
    <property type="entry name" value="N-(1-d-carboxylethyl)-l-norvaline Dehydrogenase, domain 2"/>
    <property type="match status" value="1"/>
</dbReference>
<evidence type="ECO:0000259" key="23">
    <source>
        <dbReference type="PROSITE" id="PS51850"/>
    </source>
</evidence>
<keyword evidence="11 22" id="KW-0479">Metal-binding</keyword>
<dbReference type="Proteomes" id="UP000243975">
    <property type="component" value="Unassembled WGS sequence"/>
</dbReference>
<feature type="domain" description="KARI N-terminal Rossmann" evidence="23">
    <location>
        <begin position="99"/>
        <end position="315"/>
    </location>
</feature>
<name>A0A118JXA1_CYNCS</name>
<keyword evidence="14" id="KW-0809">Transit peptide</keyword>
<dbReference type="PANTHER" id="PTHR21371">
    <property type="entry name" value="KETOL-ACID REDUCTOISOMERASE, MITOCHONDRIAL"/>
    <property type="match status" value="1"/>
</dbReference>
<dbReference type="UniPathway" id="UPA00049">
    <property type="reaction ID" value="UER00060"/>
</dbReference>
<dbReference type="PROSITE" id="PS51850">
    <property type="entry name" value="KARI_N"/>
    <property type="match status" value="1"/>
</dbReference>
<dbReference type="AlphaFoldDB" id="A0A118JXA1"/>
<comment type="subunit">
    <text evidence="6">Homodimer.</text>
</comment>
<evidence type="ECO:0000256" key="2">
    <source>
        <dbReference type="ARBA" id="ARBA00004229"/>
    </source>
</evidence>
<dbReference type="STRING" id="59895.A0A118JXA1"/>
<evidence type="ECO:0000256" key="8">
    <source>
        <dbReference type="ARBA" id="ARBA00022528"/>
    </source>
</evidence>
<keyword evidence="12 22" id="KW-0460">Magnesium</keyword>
<evidence type="ECO:0000256" key="3">
    <source>
        <dbReference type="ARBA" id="ARBA00004864"/>
    </source>
</evidence>
<feature type="binding site" evidence="22">
    <location>
        <position position="492"/>
    </location>
    <ligand>
        <name>substrate</name>
    </ligand>
</feature>
<dbReference type="InterPro" id="IPR013116">
    <property type="entry name" value="KARI_N"/>
</dbReference>
<keyword evidence="26" id="KW-1185">Reference proteome</keyword>
<proteinExistence type="inferred from homology"/>
<dbReference type="GO" id="GO:0042803">
    <property type="term" value="F:protein homodimerization activity"/>
    <property type="evidence" value="ECO:0007669"/>
    <property type="project" value="UniProtKB-ARBA"/>
</dbReference>
<evidence type="ECO:0000256" key="21">
    <source>
        <dbReference type="ARBA" id="ARBA00074052"/>
    </source>
</evidence>
<keyword evidence="13" id="KW-0521">NADP</keyword>
<dbReference type="Pfam" id="PF01450">
    <property type="entry name" value="KARI_C"/>
    <property type="match status" value="2"/>
</dbReference>
<dbReference type="FunFam" id="3.40.50.720:FF:000146">
    <property type="entry name" value="Ketol-acid reductoisomerase"/>
    <property type="match status" value="1"/>
</dbReference>
<comment type="cofactor">
    <cofactor evidence="1">
        <name>Mg(2+)</name>
        <dbReference type="ChEBI" id="CHEBI:18420"/>
    </cofactor>
</comment>
<keyword evidence="16 22" id="KW-0100">Branched-chain amino acid biosynthesis</keyword>
<dbReference type="InterPro" id="IPR000506">
    <property type="entry name" value="KARI_C"/>
</dbReference>
<comment type="caution">
    <text evidence="25">The sequence shown here is derived from an EMBL/GenBank/DDBJ whole genome shotgun (WGS) entry which is preliminary data.</text>
</comment>
<comment type="subcellular location">
    <subcellularLocation>
        <location evidence="2">Plastid</location>
        <location evidence="2">Chloroplast</location>
    </subcellularLocation>
</comment>
<evidence type="ECO:0000256" key="17">
    <source>
        <dbReference type="ARBA" id="ARBA00030209"/>
    </source>
</evidence>
<evidence type="ECO:0000313" key="26">
    <source>
        <dbReference type="Proteomes" id="UP000243975"/>
    </source>
</evidence>
<sequence length="571" mass="62436">MAAPTMTSFATLAPTTSSSASIKLAPKTLGFNVGFLSSQPSSKSLRARAFPSNGGSGSALGARMVSVSQISKSPKFLDFETSVFNKEKINLAGYDEYIVRGGRDLFHLLPDAFKGIKQIGVIGWGSQGPAQAQNLRDSLAEAKSDIIVKIGLRKGSSSFNEARAAGFSEENGTLGDIYETISGSDLVLLLISDSAQADNYEKIFSHMKPNSILGLSHGFLLGHLQSVGLDFPKNISVVAVCPKGMGPSVRRLMLMEEPLMLRLDGRLLLVHPLHLPPHWSRSTRVIYLGSEYHKFLSSWQLLGILLGAVHGIVESLFRRYTEGGMSEDLAYKNTVECITGIISKTISTQGMKAVYESLTEEGKKEFLTAYSASYYPCMDILYECYEDVASGSEIRSVEKEGLPAFPMGKIDQTRMWKVGERVRASRPAGDLGPLYPFTAGVYVALMMAQIEVLRKKGHSYSEIINESLIESVDSLNPFMHARGVSFMVDNCSTTARLGSRKWAPRFDYVLTQQALVAVDNGTPLNQDLISNFFEDPVHEAVKVCAELRPTVDISVPADADFVRPELRQASK</sequence>
<evidence type="ECO:0000256" key="18">
    <source>
        <dbReference type="ARBA" id="ARBA00030593"/>
    </source>
</evidence>
<evidence type="ECO:0000256" key="1">
    <source>
        <dbReference type="ARBA" id="ARBA00001946"/>
    </source>
</evidence>
<keyword evidence="9 22" id="KW-0028">Amino-acid biosynthesis</keyword>
<dbReference type="PROSITE" id="PS51851">
    <property type="entry name" value="KARI_C"/>
    <property type="match status" value="2"/>
</dbReference>
<dbReference type="GO" id="GO:0004455">
    <property type="term" value="F:ketol-acid reductoisomerase activity"/>
    <property type="evidence" value="ECO:0007669"/>
    <property type="project" value="UniProtKB-UniRule"/>
</dbReference>
<dbReference type="InterPro" id="IPR013023">
    <property type="entry name" value="KARI"/>
</dbReference>
<dbReference type="InterPro" id="IPR013328">
    <property type="entry name" value="6PGD_dom2"/>
</dbReference>
<dbReference type="GO" id="GO:0070402">
    <property type="term" value="F:NADPH binding"/>
    <property type="evidence" value="ECO:0007669"/>
    <property type="project" value="UniProtKB-ARBA"/>
</dbReference>
<accession>A0A118JXA1</accession>
<feature type="binding site" evidence="22">
    <location>
        <position position="470"/>
    </location>
    <ligand>
        <name>Mg(2+)</name>
        <dbReference type="ChEBI" id="CHEBI:18420"/>
        <label>2</label>
    </ligand>
</feature>
<dbReference type="Gene3D" id="3.40.50.720">
    <property type="entry name" value="NAD(P)-binding Rossmann-like Domain"/>
    <property type="match status" value="1"/>
</dbReference>
<evidence type="ECO:0000313" key="25">
    <source>
        <dbReference type="EMBL" id="KVH95857.1"/>
    </source>
</evidence>
<dbReference type="EMBL" id="LEKV01004375">
    <property type="protein sequence ID" value="KVH95857.1"/>
    <property type="molecule type" value="Genomic_DNA"/>
</dbReference>
<evidence type="ECO:0000256" key="12">
    <source>
        <dbReference type="ARBA" id="ARBA00022842"/>
    </source>
</evidence>
<dbReference type="Gramene" id="KVH95857">
    <property type="protein sequence ID" value="KVH95857"/>
    <property type="gene ID" value="Ccrd_002070"/>
</dbReference>
<comment type="catalytic activity">
    <reaction evidence="19">
        <text>(2R,3R)-2,3-dihydroxy-3-methylpentanoate + NADP(+) = (S)-2-ethyl-2-hydroxy-3-oxobutanoate + NADPH + H(+)</text>
        <dbReference type="Rhea" id="RHEA:13493"/>
        <dbReference type="ChEBI" id="CHEBI:15378"/>
        <dbReference type="ChEBI" id="CHEBI:49256"/>
        <dbReference type="ChEBI" id="CHEBI:49258"/>
        <dbReference type="ChEBI" id="CHEBI:57783"/>
        <dbReference type="ChEBI" id="CHEBI:58349"/>
        <dbReference type="EC" id="1.1.1.86"/>
    </reaction>
</comment>
<comment type="pathway">
    <text evidence="3">Amino-acid biosynthesis; L-valine biosynthesis; L-valine from pyruvate: step 2/4.</text>
</comment>
<organism evidence="25 26">
    <name type="scientific">Cynara cardunculus var. scolymus</name>
    <name type="common">Globe artichoke</name>
    <name type="synonym">Cynara scolymus</name>
    <dbReference type="NCBI Taxonomy" id="59895"/>
    <lineage>
        <taxon>Eukaryota</taxon>
        <taxon>Viridiplantae</taxon>
        <taxon>Streptophyta</taxon>
        <taxon>Embryophyta</taxon>
        <taxon>Tracheophyta</taxon>
        <taxon>Spermatophyta</taxon>
        <taxon>Magnoliopsida</taxon>
        <taxon>eudicotyledons</taxon>
        <taxon>Gunneridae</taxon>
        <taxon>Pentapetalae</taxon>
        <taxon>asterids</taxon>
        <taxon>campanulids</taxon>
        <taxon>Asterales</taxon>
        <taxon>Asteraceae</taxon>
        <taxon>Carduoideae</taxon>
        <taxon>Cardueae</taxon>
        <taxon>Carduinae</taxon>
        <taxon>Cynara</taxon>
    </lineage>
</organism>
<evidence type="ECO:0000256" key="13">
    <source>
        <dbReference type="ARBA" id="ARBA00022857"/>
    </source>
</evidence>
<evidence type="ECO:0000259" key="24">
    <source>
        <dbReference type="PROSITE" id="PS51851"/>
    </source>
</evidence>
<comment type="similarity">
    <text evidence="5 22">Belongs to the ketol-acid reductoisomerase family.</text>
</comment>
<evidence type="ECO:0000256" key="11">
    <source>
        <dbReference type="ARBA" id="ARBA00022723"/>
    </source>
</evidence>
<keyword evidence="15 22" id="KW-0560">Oxidoreductase</keyword>
<protein>
    <recommendedName>
        <fullName evidence="21">Ketol-acid reductoisomerase, chloroplastic</fullName>
        <ecNumber evidence="7">1.1.1.86</ecNumber>
    </recommendedName>
    <alternativeName>
        <fullName evidence="18">Acetohydroxy-acid reductoisomerase</fullName>
    </alternativeName>
    <alternativeName>
        <fullName evidence="17">Alpha-keto-beta-hydroxylacyl reductoisomerase</fullName>
    </alternativeName>
</protein>
<dbReference type="InterPro" id="IPR036291">
    <property type="entry name" value="NAD(P)-bd_dom_sf"/>
</dbReference>
<keyword evidence="10" id="KW-0934">Plastid</keyword>
<comment type="catalytic activity">
    <reaction evidence="20">
        <text>(2R)-2,3-dihydroxy-3-methylbutanoate + NADP(+) = (2S)-2-acetolactate + NADPH + H(+)</text>
        <dbReference type="Rhea" id="RHEA:22068"/>
        <dbReference type="ChEBI" id="CHEBI:15378"/>
        <dbReference type="ChEBI" id="CHEBI:49072"/>
        <dbReference type="ChEBI" id="CHEBI:57783"/>
        <dbReference type="ChEBI" id="CHEBI:58349"/>
        <dbReference type="ChEBI" id="CHEBI:58476"/>
        <dbReference type="EC" id="1.1.1.86"/>
    </reaction>
</comment>
<dbReference type="Pfam" id="PF07991">
    <property type="entry name" value="KARI_N"/>
    <property type="match status" value="1"/>
</dbReference>
<dbReference type="GO" id="GO:0009097">
    <property type="term" value="P:isoleucine biosynthetic process"/>
    <property type="evidence" value="ECO:0007669"/>
    <property type="project" value="UniProtKB-UniRule"/>
</dbReference>
<dbReference type="InterPro" id="IPR008927">
    <property type="entry name" value="6-PGluconate_DH-like_C_sf"/>
</dbReference>
<evidence type="ECO:0000256" key="14">
    <source>
        <dbReference type="ARBA" id="ARBA00022946"/>
    </source>
</evidence>
<keyword evidence="8" id="KW-0150">Chloroplast</keyword>
<dbReference type="OMA" id="RYVENGM"/>
<evidence type="ECO:0000256" key="5">
    <source>
        <dbReference type="ARBA" id="ARBA00010318"/>
    </source>
</evidence>
<evidence type="ECO:0000256" key="16">
    <source>
        <dbReference type="ARBA" id="ARBA00023304"/>
    </source>
</evidence>
<feature type="binding site" evidence="22">
    <location>
        <position position="466"/>
    </location>
    <ligand>
        <name>Mg(2+)</name>
        <dbReference type="ChEBI" id="CHEBI:18420"/>
        <label>2</label>
    </ligand>
</feature>
<dbReference type="SUPFAM" id="SSF51735">
    <property type="entry name" value="NAD(P)-binding Rossmann-fold domains"/>
    <property type="match status" value="1"/>
</dbReference>
<dbReference type="EC" id="1.1.1.86" evidence="7"/>
<feature type="domain" description="KARI C-terminal knotted" evidence="24">
    <location>
        <begin position="422"/>
        <end position="566"/>
    </location>
</feature>
<comment type="caution">
    <text evidence="22">Lacks conserved residue(s) required for the propagation of feature annotation.</text>
</comment>
<dbReference type="GO" id="GO:0009099">
    <property type="term" value="P:L-valine biosynthetic process"/>
    <property type="evidence" value="ECO:0007669"/>
    <property type="project" value="UniProtKB-UniRule"/>
</dbReference>
<dbReference type="FunFam" id="1.10.1040.10:FF:000015">
    <property type="entry name" value="Ketol-acid reductoisomerase"/>
    <property type="match status" value="1"/>
</dbReference>
<dbReference type="GO" id="GO:0009507">
    <property type="term" value="C:chloroplast"/>
    <property type="evidence" value="ECO:0007669"/>
    <property type="project" value="UniProtKB-SubCell"/>
</dbReference>
<evidence type="ECO:0000256" key="19">
    <source>
        <dbReference type="ARBA" id="ARBA00047612"/>
    </source>
</evidence>
<evidence type="ECO:0000256" key="6">
    <source>
        <dbReference type="ARBA" id="ARBA00011738"/>
    </source>
</evidence>
<evidence type="ECO:0000256" key="7">
    <source>
        <dbReference type="ARBA" id="ARBA00013102"/>
    </source>
</evidence>
<dbReference type="GO" id="GO:0005739">
    <property type="term" value="C:mitochondrion"/>
    <property type="evidence" value="ECO:0007669"/>
    <property type="project" value="TreeGrafter"/>
</dbReference>
<dbReference type="UniPathway" id="UPA00047">
    <property type="reaction ID" value="UER00056"/>
</dbReference>
<evidence type="ECO:0000256" key="9">
    <source>
        <dbReference type="ARBA" id="ARBA00022605"/>
    </source>
</evidence>
<dbReference type="SUPFAM" id="SSF48179">
    <property type="entry name" value="6-phosphogluconate dehydrogenase C-terminal domain-like"/>
    <property type="match status" value="1"/>
</dbReference>
<evidence type="ECO:0000256" key="15">
    <source>
        <dbReference type="ARBA" id="ARBA00023002"/>
    </source>
</evidence>
<feature type="domain" description="KARI C-terminal knotted" evidence="24">
    <location>
        <begin position="287"/>
        <end position="421"/>
    </location>
</feature>
<evidence type="ECO:0000256" key="10">
    <source>
        <dbReference type="ARBA" id="ARBA00022640"/>
    </source>
</evidence>
<comment type="pathway">
    <text evidence="4">Amino-acid biosynthesis; L-isoleucine biosynthesis; L-isoleucine from 2-oxobutanoate: step 2/4.</text>
</comment>
<evidence type="ECO:0000256" key="22">
    <source>
        <dbReference type="PROSITE-ProRule" id="PRU01198"/>
    </source>
</evidence>
<evidence type="ECO:0000256" key="4">
    <source>
        <dbReference type="ARBA" id="ARBA00004885"/>
    </source>
</evidence>
<dbReference type="PANTHER" id="PTHR21371:SF1">
    <property type="entry name" value="KETOL-ACID REDUCTOISOMERASE, MITOCHONDRIAL"/>
    <property type="match status" value="1"/>
</dbReference>
<evidence type="ECO:0000256" key="20">
    <source>
        <dbReference type="ARBA" id="ARBA00049021"/>
    </source>
</evidence>
<dbReference type="GO" id="GO:0000287">
    <property type="term" value="F:magnesium ion binding"/>
    <property type="evidence" value="ECO:0007669"/>
    <property type="project" value="UniProtKB-ARBA"/>
</dbReference>
<reference evidence="25 26" key="1">
    <citation type="journal article" date="2016" name="Sci. Rep.">
        <title>The genome sequence of the outbreeding globe artichoke constructed de novo incorporating a phase-aware low-pass sequencing strategy of F1 progeny.</title>
        <authorList>
            <person name="Scaglione D."/>
            <person name="Reyes-Chin-Wo S."/>
            <person name="Acquadro A."/>
            <person name="Froenicke L."/>
            <person name="Portis E."/>
            <person name="Beitel C."/>
            <person name="Tirone M."/>
            <person name="Mauro R."/>
            <person name="Lo Monaco A."/>
            <person name="Mauromicale G."/>
            <person name="Faccioli P."/>
            <person name="Cattivelli L."/>
            <person name="Rieseberg L."/>
            <person name="Michelmore R."/>
            <person name="Lanteri S."/>
        </authorList>
    </citation>
    <scope>NUCLEOTIDE SEQUENCE [LARGE SCALE GENOMIC DNA]</scope>
    <source>
        <strain evidence="25">2C</strain>
    </source>
</reference>